<dbReference type="Proteomes" id="UP001497680">
    <property type="component" value="Unassembled WGS sequence"/>
</dbReference>
<name>A0ACC0DAW1_9PEZI</name>
<keyword evidence="2" id="KW-1185">Reference proteome</keyword>
<comment type="caution">
    <text evidence="1">The sequence shown here is derived from an EMBL/GenBank/DDBJ whole genome shotgun (WGS) entry which is preliminary data.</text>
</comment>
<dbReference type="EMBL" id="MU394293">
    <property type="protein sequence ID" value="KAI6089851.1"/>
    <property type="molecule type" value="Genomic_DNA"/>
</dbReference>
<accession>A0ACC0DAW1</accession>
<sequence>MSLSDTPEFHQGPVISWLESLNPDQSGQGKHCQANSETSNPTAVPSMTSSSGSENLSEADAVRAYLLKKDDYRAMNLSALGIRFKLPGDKTPSPDWVASLVARVREARPDEEARSEELKTRHSLGYQTFFSGWAVGSWTVWEFFQYLEFRPSSYPCLYDFEQPPLKYDVGVEFKQHTIPHNTTRCWIQIATPKPDLAFGYETSISVFPQLAASEQLWRLKDSFYINSTPLLFPYLVWNGKTRDIPDSWYSVNKCLGDSAACIHTNERVIKKNNAVFSITTDLNLISFYVMWKENGEYIMNGFETCNLQNFDGYMKCGRILLNIHDWAKGERLAAIAKSLDEWENPSSIK</sequence>
<reference evidence="1 2" key="1">
    <citation type="journal article" date="2022" name="New Phytol.">
        <title>Ecological generalism drives hyperdiversity of secondary metabolite gene clusters in xylarialean endophytes.</title>
        <authorList>
            <person name="Franco M.E.E."/>
            <person name="Wisecaver J.H."/>
            <person name="Arnold A.E."/>
            <person name="Ju Y.M."/>
            <person name="Slot J.C."/>
            <person name="Ahrendt S."/>
            <person name="Moore L.P."/>
            <person name="Eastman K.E."/>
            <person name="Scott K."/>
            <person name="Konkel Z."/>
            <person name="Mondo S.J."/>
            <person name="Kuo A."/>
            <person name="Hayes R.D."/>
            <person name="Haridas S."/>
            <person name="Andreopoulos B."/>
            <person name="Riley R."/>
            <person name="LaButti K."/>
            <person name="Pangilinan J."/>
            <person name="Lipzen A."/>
            <person name="Amirebrahimi M."/>
            <person name="Yan J."/>
            <person name="Adam C."/>
            <person name="Keymanesh K."/>
            <person name="Ng V."/>
            <person name="Louie K."/>
            <person name="Northen T."/>
            <person name="Drula E."/>
            <person name="Henrissat B."/>
            <person name="Hsieh H.M."/>
            <person name="Youens-Clark K."/>
            <person name="Lutzoni F."/>
            <person name="Miadlikowska J."/>
            <person name="Eastwood D.C."/>
            <person name="Hamelin R.C."/>
            <person name="Grigoriev I.V."/>
            <person name="U'Ren J.M."/>
        </authorList>
    </citation>
    <scope>NUCLEOTIDE SEQUENCE [LARGE SCALE GENOMIC DNA]</scope>
    <source>
        <strain evidence="1 2">ER1909</strain>
    </source>
</reference>
<gene>
    <name evidence="1" type="ORF">F4821DRAFT_275527</name>
</gene>
<protein>
    <submittedName>
        <fullName evidence="1">Uncharacterized protein</fullName>
    </submittedName>
</protein>
<proteinExistence type="predicted"/>
<organism evidence="1 2">
    <name type="scientific">Hypoxylon rubiginosum</name>
    <dbReference type="NCBI Taxonomy" id="110542"/>
    <lineage>
        <taxon>Eukaryota</taxon>
        <taxon>Fungi</taxon>
        <taxon>Dikarya</taxon>
        <taxon>Ascomycota</taxon>
        <taxon>Pezizomycotina</taxon>
        <taxon>Sordariomycetes</taxon>
        <taxon>Xylariomycetidae</taxon>
        <taxon>Xylariales</taxon>
        <taxon>Hypoxylaceae</taxon>
        <taxon>Hypoxylon</taxon>
    </lineage>
</organism>
<evidence type="ECO:0000313" key="2">
    <source>
        <dbReference type="Proteomes" id="UP001497680"/>
    </source>
</evidence>
<evidence type="ECO:0000313" key="1">
    <source>
        <dbReference type="EMBL" id="KAI6089851.1"/>
    </source>
</evidence>